<feature type="region of interest" description="Disordered" evidence="1">
    <location>
        <begin position="110"/>
        <end position="214"/>
    </location>
</feature>
<dbReference type="KEGG" id="tet:TTHERM_000289499"/>
<evidence type="ECO:0000313" key="3">
    <source>
        <dbReference type="Proteomes" id="UP000009168"/>
    </source>
</evidence>
<dbReference type="RefSeq" id="XP_012653720.1">
    <property type="nucleotide sequence ID" value="XM_012798266.1"/>
</dbReference>
<sequence>MQQIFNRILNRTSSQNDEKKDSSQPKENTSLQPNTIEIQNHLIYCLENSSINLLPAMARYGFSSIQNEKILLMKELIQHSKSFIEEPVKEPSQINQTGIQDLMQIIQNRQSEDGDTNSEISQERDSNDDIEGVDQELEEEEYEDIEEYEDDEELDEDYKSNEELEDTENQEEVEEHETIQGQNNNSNQILQDENDEEDLQDEGQYENYEGDDYD</sequence>
<dbReference type="Proteomes" id="UP000009168">
    <property type="component" value="Unassembled WGS sequence"/>
</dbReference>
<protein>
    <submittedName>
        <fullName evidence="2">Uncharacterized protein</fullName>
    </submittedName>
</protein>
<feature type="compositionally biased region" description="Acidic residues" evidence="1">
    <location>
        <begin position="128"/>
        <end position="156"/>
    </location>
</feature>
<evidence type="ECO:0000313" key="2">
    <source>
        <dbReference type="EMBL" id="EWS73756.1"/>
    </source>
</evidence>
<accession>W7XHC1</accession>
<dbReference type="InParanoid" id="W7XHC1"/>
<keyword evidence="3" id="KW-1185">Reference proteome</keyword>
<dbReference type="EMBL" id="GG662651">
    <property type="protein sequence ID" value="EWS73756.1"/>
    <property type="molecule type" value="Genomic_DNA"/>
</dbReference>
<dbReference type="AlphaFoldDB" id="W7XHC1"/>
<feature type="compositionally biased region" description="Acidic residues" evidence="1">
    <location>
        <begin position="192"/>
        <end position="214"/>
    </location>
</feature>
<proteinExistence type="predicted"/>
<dbReference type="GeneID" id="24438220"/>
<evidence type="ECO:0000256" key="1">
    <source>
        <dbReference type="SAM" id="MobiDB-lite"/>
    </source>
</evidence>
<reference evidence="3" key="1">
    <citation type="journal article" date="2006" name="PLoS Biol.">
        <title>Macronuclear genome sequence of the ciliate Tetrahymena thermophila, a model eukaryote.</title>
        <authorList>
            <person name="Eisen J.A."/>
            <person name="Coyne R.S."/>
            <person name="Wu M."/>
            <person name="Wu D."/>
            <person name="Thiagarajan M."/>
            <person name="Wortman J.R."/>
            <person name="Badger J.H."/>
            <person name="Ren Q."/>
            <person name="Amedeo P."/>
            <person name="Jones K.M."/>
            <person name="Tallon L.J."/>
            <person name="Delcher A.L."/>
            <person name="Salzberg S.L."/>
            <person name="Silva J.C."/>
            <person name="Haas B.J."/>
            <person name="Majoros W.H."/>
            <person name="Farzad M."/>
            <person name="Carlton J.M."/>
            <person name="Smith R.K. Jr."/>
            <person name="Garg J."/>
            <person name="Pearlman R.E."/>
            <person name="Karrer K.M."/>
            <person name="Sun L."/>
            <person name="Manning G."/>
            <person name="Elde N.C."/>
            <person name="Turkewitz A.P."/>
            <person name="Asai D.J."/>
            <person name="Wilkes D.E."/>
            <person name="Wang Y."/>
            <person name="Cai H."/>
            <person name="Collins K."/>
            <person name="Stewart B.A."/>
            <person name="Lee S.R."/>
            <person name="Wilamowska K."/>
            <person name="Weinberg Z."/>
            <person name="Ruzzo W.L."/>
            <person name="Wloga D."/>
            <person name="Gaertig J."/>
            <person name="Frankel J."/>
            <person name="Tsao C.-C."/>
            <person name="Gorovsky M.A."/>
            <person name="Keeling P.J."/>
            <person name="Waller R.F."/>
            <person name="Patron N.J."/>
            <person name="Cherry J.M."/>
            <person name="Stover N.A."/>
            <person name="Krieger C.J."/>
            <person name="del Toro C."/>
            <person name="Ryder H.F."/>
            <person name="Williamson S.C."/>
            <person name="Barbeau R.A."/>
            <person name="Hamilton E.P."/>
            <person name="Orias E."/>
        </authorList>
    </citation>
    <scope>NUCLEOTIDE SEQUENCE [LARGE SCALE GENOMIC DNA]</scope>
    <source>
        <strain evidence="3">SB210</strain>
    </source>
</reference>
<feature type="region of interest" description="Disordered" evidence="1">
    <location>
        <begin position="9"/>
        <end position="33"/>
    </location>
</feature>
<name>W7XHC1_TETTS</name>
<feature type="compositionally biased region" description="Acidic residues" evidence="1">
    <location>
        <begin position="163"/>
        <end position="175"/>
    </location>
</feature>
<gene>
    <name evidence="2" type="ORF">TTHERM_000289499</name>
</gene>
<organism evidence="2 3">
    <name type="scientific">Tetrahymena thermophila (strain SB210)</name>
    <dbReference type="NCBI Taxonomy" id="312017"/>
    <lineage>
        <taxon>Eukaryota</taxon>
        <taxon>Sar</taxon>
        <taxon>Alveolata</taxon>
        <taxon>Ciliophora</taxon>
        <taxon>Intramacronucleata</taxon>
        <taxon>Oligohymenophorea</taxon>
        <taxon>Hymenostomatida</taxon>
        <taxon>Tetrahymenina</taxon>
        <taxon>Tetrahymenidae</taxon>
        <taxon>Tetrahymena</taxon>
    </lineage>
</organism>